<evidence type="ECO:0000256" key="6">
    <source>
        <dbReference type="SAM" id="Phobius"/>
    </source>
</evidence>
<dbReference type="Pfam" id="PF13440">
    <property type="entry name" value="Polysacc_synt_3"/>
    <property type="match status" value="1"/>
</dbReference>
<dbReference type="PANTHER" id="PTHR30250">
    <property type="entry name" value="PST FAMILY PREDICTED COLANIC ACID TRANSPORTER"/>
    <property type="match status" value="1"/>
</dbReference>
<reference evidence="7 8" key="1">
    <citation type="journal article" date="2019" name="Int. J. Syst. Evol. Microbiol.">
        <title>The Global Catalogue of Microorganisms (GCM) 10K type strain sequencing project: providing services to taxonomists for standard genome sequencing and annotation.</title>
        <authorList>
            <consortium name="The Broad Institute Genomics Platform"/>
            <consortium name="The Broad Institute Genome Sequencing Center for Infectious Disease"/>
            <person name="Wu L."/>
            <person name="Ma J."/>
        </authorList>
    </citation>
    <scope>NUCLEOTIDE SEQUENCE [LARGE SCALE GENOMIC DNA]</scope>
    <source>
        <strain evidence="7 8">JCM 16328</strain>
    </source>
</reference>
<feature type="transmembrane region" description="Helical" evidence="6">
    <location>
        <begin position="371"/>
        <end position="389"/>
    </location>
</feature>
<keyword evidence="2" id="KW-1003">Cell membrane</keyword>
<dbReference type="GO" id="GO:0005886">
    <property type="term" value="C:plasma membrane"/>
    <property type="evidence" value="ECO:0007669"/>
    <property type="project" value="UniProtKB-SubCell"/>
</dbReference>
<dbReference type="RefSeq" id="WP_343774409.1">
    <property type="nucleotide sequence ID" value="NZ_BAAADV010000006.1"/>
</dbReference>
<dbReference type="Proteomes" id="UP001500420">
    <property type="component" value="Unassembled WGS sequence"/>
</dbReference>
<organism evidence="7 8">
    <name type="scientific">Natronoarchaeum mannanilyticum</name>
    <dbReference type="NCBI Taxonomy" id="926360"/>
    <lineage>
        <taxon>Archaea</taxon>
        <taxon>Methanobacteriati</taxon>
        <taxon>Methanobacteriota</taxon>
        <taxon>Stenosarchaea group</taxon>
        <taxon>Halobacteria</taxon>
        <taxon>Halobacteriales</taxon>
        <taxon>Natronoarchaeaceae</taxon>
    </lineage>
</organism>
<feature type="transmembrane region" description="Helical" evidence="6">
    <location>
        <begin position="395"/>
        <end position="415"/>
    </location>
</feature>
<accession>A0AAV3TB23</accession>
<dbReference type="CDD" id="cd13128">
    <property type="entry name" value="MATE_Wzx_like"/>
    <property type="match status" value="1"/>
</dbReference>
<feature type="transmembrane region" description="Helical" evidence="6">
    <location>
        <begin position="328"/>
        <end position="350"/>
    </location>
</feature>
<evidence type="ECO:0000256" key="5">
    <source>
        <dbReference type="ARBA" id="ARBA00023136"/>
    </source>
</evidence>
<evidence type="ECO:0000256" key="4">
    <source>
        <dbReference type="ARBA" id="ARBA00022989"/>
    </source>
</evidence>
<dbReference type="InterPro" id="IPR050833">
    <property type="entry name" value="Poly_Biosynth_Transport"/>
</dbReference>
<comment type="caution">
    <text evidence="7">The sequence shown here is derived from an EMBL/GenBank/DDBJ whole genome shotgun (WGS) entry which is preliminary data.</text>
</comment>
<feature type="transmembrane region" description="Helical" evidence="6">
    <location>
        <begin position="427"/>
        <end position="452"/>
    </location>
</feature>
<feature type="transmembrane region" description="Helical" evidence="6">
    <location>
        <begin position="304"/>
        <end position="322"/>
    </location>
</feature>
<dbReference type="PANTHER" id="PTHR30250:SF11">
    <property type="entry name" value="O-ANTIGEN TRANSPORTER-RELATED"/>
    <property type="match status" value="1"/>
</dbReference>
<gene>
    <name evidence="7" type="ORF">GCM10009020_25370</name>
</gene>
<sequence>MSIVDRISRGLKATLGANLVNVVANGLLIVVLARSLLTPEEYGLLFLSLSVLGVVTIFGTLGLPSSVARYVTEYAENEPAQVPHVVTSSLGILLALSLVTGTAVSLGGPWIAELLDEPGLAALLALGLGYVLFQALRTYLVKVFQGLNRVDYSALVNTLSAVCRVIFAVGFVLLGFGVVGALAGYVIGLFLAVAVGFGILYYRIYRTFDRAAQREDGLLRRIVEYSVPLTATRGAGVLDKRVDTILIGVLVNPAAVAFYTIGKQVSSVCTVPARALGFTVSPMYGEQQASDQDRRAARLYEQSLEHVLLLYVPAVVGLVLVAEPMVRHVFGAGYLGAVPVLQVLSLYILMSAINRITSDGLDFLGRARDRAIVKSATAISNFLLNLLLIPAFGVVGAAAATVVTYSVYTSVNIYIISRELPLRFGQAVRTTIGVGAVSLLMGAGVYLLLPFVSGPVRLFGVVAFGVLVWSAGVSLGGLIDVRRAMKLFT</sequence>
<keyword evidence="5 6" id="KW-0472">Membrane</keyword>
<feature type="transmembrane region" description="Helical" evidence="6">
    <location>
        <begin position="120"/>
        <end position="140"/>
    </location>
</feature>
<proteinExistence type="predicted"/>
<evidence type="ECO:0000256" key="3">
    <source>
        <dbReference type="ARBA" id="ARBA00022692"/>
    </source>
</evidence>
<dbReference type="AlphaFoldDB" id="A0AAV3TB23"/>
<evidence type="ECO:0000313" key="8">
    <source>
        <dbReference type="Proteomes" id="UP001500420"/>
    </source>
</evidence>
<feature type="transmembrane region" description="Helical" evidence="6">
    <location>
        <begin position="85"/>
        <end position="108"/>
    </location>
</feature>
<protein>
    <submittedName>
        <fullName evidence="7">Flippase</fullName>
    </submittedName>
</protein>
<feature type="transmembrane region" description="Helical" evidence="6">
    <location>
        <begin position="182"/>
        <end position="204"/>
    </location>
</feature>
<keyword evidence="4 6" id="KW-1133">Transmembrane helix</keyword>
<comment type="subcellular location">
    <subcellularLocation>
        <location evidence="1">Cell membrane</location>
        <topology evidence="1">Multi-pass membrane protein</topology>
    </subcellularLocation>
</comment>
<feature type="transmembrane region" description="Helical" evidence="6">
    <location>
        <begin position="458"/>
        <end position="479"/>
    </location>
</feature>
<evidence type="ECO:0000256" key="2">
    <source>
        <dbReference type="ARBA" id="ARBA00022475"/>
    </source>
</evidence>
<dbReference type="EMBL" id="BAAADV010000006">
    <property type="protein sequence ID" value="GAA0676489.1"/>
    <property type="molecule type" value="Genomic_DNA"/>
</dbReference>
<keyword evidence="3 6" id="KW-0812">Transmembrane</keyword>
<evidence type="ECO:0000313" key="7">
    <source>
        <dbReference type="EMBL" id="GAA0676489.1"/>
    </source>
</evidence>
<name>A0AAV3TB23_9EURY</name>
<feature type="transmembrane region" description="Helical" evidence="6">
    <location>
        <begin position="42"/>
        <end position="64"/>
    </location>
</feature>
<feature type="transmembrane region" description="Helical" evidence="6">
    <location>
        <begin position="15"/>
        <end position="36"/>
    </location>
</feature>
<keyword evidence="8" id="KW-1185">Reference proteome</keyword>
<evidence type="ECO:0000256" key="1">
    <source>
        <dbReference type="ARBA" id="ARBA00004651"/>
    </source>
</evidence>
<feature type="transmembrane region" description="Helical" evidence="6">
    <location>
        <begin position="152"/>
        <end position="176"/>
    </location>
</feature>